<evidence type="ECO:0000313" key="6">
    <source>
        <dbReference type="Proteomes" id="UP001162881"/>
    </source>
</evidence>
<dbReference type="Gene3D" id="1.10.10.10">
    <property type="entry name" value="Winged helix-like DNA-binding domain superfamily/Winged helix DNA-binding domain"/>
    <property type="match status" value="1"/>
</dbReference>
<keyword evidence="1" id="KW-0805">Transcription regulation</keyword>
<evidence type="ECO:0000256" key="3">
    <source>
        <dbReference type="ARBA" id="ARBA00023163"/>
    </source>
</evidence>
<keyword evidence="2" id="KW-0238">DNA-binding</keyword>
<dbReference type="Proteomes" id="UP001162881">
    <property type="component" value="Unassembled WGS sequence"/>
</dbReference>
<name>A0ABT0BA41_9SPHN</name>
<reference evidence="5" key="1">
    <citation type="submission" date="2022-03" db="EMBL/GenBank/DDBJ databases">
        <title>Identification of a novel bacterium isolated from mangrove sediments.</title>
        <authorList>
            <person name="Pan X."/>
        </authorList>
    </citation>
    <scope>NUCLEOTIDE SEQUENCE</scope>
    <source>
        <strain evidence="5">B1949</strain>
    </source>
</reference>
<dbReference type="PANTHER" id="PTHR42756">
    <property type="entry name" value="TRANSCRIPTIONAL REGULATOR, MARR"/>
    <property type="match status" value="1"/>
</dbReference>
<evidence type="ECO:0000256" key="2">
    <source>
        <dbReference type="ARBA" id="ARBA00023125"/>
    </source>
</evidence>
<dbReference type="InterPro" id="IPR036390">
    <property type="entry name" value="WH_DNA-bd_sf"/>
</dbReference>
<dbReference type="EMBL" id="JALHLF010000007">
    <property type="protein sequence ID" value="MCJ2181809.1"/>
    <property type="molecule type" value="Genomic_DNA"/>
</dbReference>
<evidence type="ECO:0000256" key="1">
    <source>
        <dbReference type="ARBA" id="ARBA00023015"/>
    </source>
</evidence>
<protein>
    <submittedName>
        <fullName evidence="5">MarR family transcriptional regulator</fullName>
    </submittedName>
</protein>
<keyword evidence="6" id="KW-1185">Reference proteome</keyword>
<feature type="domain" description="HTH marR-type" evidence="4">
    <location>
        <begin position="24"/>
        <end position="156"/>
    </location>
</feature>
<dbReference type="Pfam" id="PF01047">
    <property type="entry name" value="MarR"/>
    <property type="match status" value="1"/>
</dbReference>
<dbReference type="InterPro" id="IPR036388">
    <property type="entry name" value="WH-like_DNA-bd_sf"/>
</dbReference>
<comment type="caution">
    <text evidence="5">The sequence shown here is derived from an EMBL/GenBank/DDBJ whole genome shotgun (WGS) entry which is preliminary data.</text>
</comment>
<dbReference type="SUPFAM" id="SSF46785">
    <property type="entry name" value="Winged helix' DNA-binding domain"/>
    <property type="match status" value="1"/>
</dbReference>
<gene>
    <name evidence="5" type="ORF">MTR62_03680</name>
</gene>
<evidence type="ECO:0000259" key="4">
    <source>
        <dbReference type="PROSITE" id="PS50995"/>
    </source>
</evidence>
<evidence type="ECO:0000313" key="5">
    <source>
        <dbReference type="EMBL" id="MCJ2181809.1"/>
    </source>
</evidence>
<accession>A0ABT0BA41</accession>
<organism evidence="5 6">
    <name type="scientific">Novosphingobium organovorum</name>
    <dbReference type="NCBI Taxonomy" id="2930092"/>
    <lineage>
        <taxon>Bacteria</taxon>
        <taxon>Pseudomonadati</taxon>
        <taxon>Pseudomonadota</taxon>
        <taxon>Alphaproteobacteria</taxon>
        <taxon>Sphingomonadales</taxon>
        <taxon>Sphingomonadaceae</taxon>
        <taxon>Novosphingobium</taxon>
    </lineage>
</organism>
<proteinExistence type="predicted"/>
<dbReference type="InterPro" id="IPR000835">
    <property type="entry name" value="HTH_MarR-typ"/>
</dbReference>
<dbReference type="PANTHER" id="PTHR42756:SF1">
    <property type="entry name" value="TRANSCRIPTIONAL REPRESSOR OF EMRAB OPERON"/>
    <property type="match status" value="1"/>
</dbReference>
<keyword evidence="3" id="KW-0804">Transcription</keyword>
<dbReference type="SMART" id="SM00347">
    <property type="entry name" value="HTH_MARR"/>
    <property type="match status" value="1"/>
</dbReference>
<dbReference type="RefSeq" id="WP_244017061.1">
    <property type="nucleotide sequence ID" value="NZ_JALHLF010000007.1"/>
</dbReference>
<dbReference type="PROSITE" id="PS50995">
    <property type="entry name" value="HTH_MARR_2"/>
    <property type="match status" value="1"/>
</dbReference>
<sequence length="161" mass="17918">MGTIRNSSTTPPGASGAHGRGDLDSVLGFHIRLAHGAVYRHFSETFSELELTQKQVSVLWLVAEQPGLIQADLGQQLQMDRATTTEIINRLAARGLIRREPSPFDRRKSALYLESEGERVLGEARTSIRAHENWLKERFSPAEVETLIGLLERIHSLPPSP</sequence>
<dbReference type="PRINTS" id="PR00598">
    <property type="entry name" value="HTHMARR"/>
</dbReference>